<evidence type="ECO:0000256" key="1">
    <source>
        <dbReference type="ARBA" id="ARBA00004141"/>
    </source>
</evidence>
<name>A0ABR1NLR5_DIAER</name>
<evidence type="ECO:0000256" key="2">
    <source>
        <dbReference type="ARBA" id="ARBA00022448"/>
    </source>
</evidence>
<evidence type="ECO:0000313" key="8">
    <source>
        <dbReference type="Proteomes" id="UP001430848"/>
    </source>
</evidence>
<reference evidence="7 8" key="1">
    <citation type="submission" date="2024-02" db="EMBL/GenBank/DDBJ databases">
        <title>De novo assembly and annotation of 12 fungi associated with fruit tree decline syndrome in Ontario, Canada.</title>
        <authorList>
            <person name="Sulman M."/>
            <person name="Ellouze W."/>
            <person name="Ilyukhin E."/>
        </authorList>
    </citation>
    <scope>NUCLEOTIDE SEQUENCE [LARGE SCALE GENOMIC DNA]</scope>
    <source>
        <strain evidence="7 8">M169</strain>
    </source>
</reference>
<evidence type="ECO:0000313" key="7">
    <source>
        <dbReference type="EMBL" id="KAK7706013.1"/>
    </source>
</evidence>
<sequence>MSTEVHAVTKGHEGLFTTTPDALSDLNEPDSQPDVTLEKRYLRKVGAWLVGFYSLVYIFRVIDSANYSNAAIINLENGTGIKKQLSFTPSQWSWTLSIFSYSYMIFEPSNTILLKTFKPSVWMFVLILLWGVSACSSAAAQDFAGMMCVRFAIGAAEAGFFPAVLYHMAFWYKTSELPQRIAIFYSVGQLSSALSGLLAYAISFMDGLGTEAAIVISYIVLFTVSKPVVKYIFLLVAVACAGSAYPIIWPERIRALEGTVASGFGIGFYLGNTGVLATGFKDG</sequence>
<comment type="caution">
    <text evidence="7">The sequence shown here is derived from an EMBL/GenBank/DDBJ whole genome shotgun (WGS) entry which is preliminary data.</text>
</comment>
<feature type="transmembrane region" description="Helical" evidence="6">
    <location>
        <begin position="182"/>
        <end position="202"/>
    </location>
</feature>
<proteinExistence type="predicted"/>
<feature type="transmembrane region" description="Helical" evidence="6">
    <location>
        <begin position="121"/>
        <end position="139"/>
    </location>
</feature>
<feature type="transmembrane region" description="Helical" evidence="6">
    <location>
        <begin position="151"/>
        <end position="170"/>
    </location>
</feature>
<dbReference type="SUPFAM" id="SSF103473">
    <property type="entry name" value="MFS general substrate transporter"/>
    <property type="match status" value="1"/>
</dbReference>
<feature type="transmembrane region" description="Helical" evidence="6">
    <location>
        <begin position="260"/>
        <end position="280"/>
    </location>
</feature>
<dbReference type="EMBL" id="JAKNSF020000228">
    <property type="protein sequence ID" value="KAK7706013.1"/>
    <property type="molecule type" value="Genomic_DNA"/>
</dbReference>
<keyword evidence="3 6" id="KW-0812">Transmembrane</keyword>
<keyword evidence="5 6" id="KW-0472">Membrane</keyword>
<feature type="transmembrane region" description="Helical" evidence="6">
    <location>
        <begin position="45"/>
        <end position="62"/>
    </location>
</feature>
<dbReference type="PANTHER" id="PTHR43791">
    <property type="entry name" value="PERMEASE-RELATED"/>
    <property type="match status" value="1"/>
</dbReference>
<dbReference type="Proteomes" id="UP001430848">
    <property type="component" value="Unassembled WGS sequence"/>
</dbReference>
<dbReference type="PANTHER" id="PTHR43791:SF51">
    <property type="entry name" value="MAJOR FACILITATOR SUPERFAMILY (MFS) PROFILE DOMAIN-CONTAINING PROTEIN"/>
    <property type="match status" value="1"/>
</dbReference>
<organism evidence="7 8">
    <name type="scientific">Diaporthe eres</name>
    <name type="common">Phomopsis oblonga</name>
    <dbReference type="NCBI Taxonomy" id="83184"/>
    <lineage>
        <taxon>Eukaryota</taxon>
        <taxon>Fungi</taxon>
        <taxon>Dikarya</taxon>
        <taxon>Ascomycota</taxon>
        <taxon>Pezizomycotina</taxon>
        <taxon>Sordariomycetes</taxon>
        <taxon>Sordariomycetidae</taxon>
        <taxon>Diaporthales</taxon>
        <taxon>Diaporthaceae</taxon>
        <taxon>Diaporthe</taxon>
        <taxon>Diaporthe eres species complex</taxon>
    </lineage>
</organism>
<accession>A0ABR1NLR5</accession>
<keyword evidence="4 6" id="KW-1133">Transmembrane helix</keyword>
<feature type="transmembrane region" description="Helical" evidence="6">
    <location>
        <begin position="208"/>
        <end position="224"/>
    </location>
</feature>
<evidence type="ECO:0000256" key="6">
    <source>
        <dbReference type="SAM" id="Phobius"/>
    </source>
</evidence>
<dbReference type="Gene3D" id="1.20.1250.20">
    <property type="entry name" value="MFS general substrate transporter like domains"/>
    <property type="match status" value="1"/>
</dbReference>
<evidence type="ECO:0000256" key="4">
    <source>
        <dbReference type="ARBA" id="ARBA00022989"/>
    </source>
</evidence>
<dbReference type="InterPro" id="IPR011701">
    <property type="entry name" value="MFS"/>
</dbReference>
<keyword evidence="8" id="KW-1185">Reference proteome</keyword>
<evidence type="ECO:0000256" key="3">
    <source>
        <dbReference type="ARBA" id="ARBA00022692"/>
    </source>
</evidence>
<comment type="subcellular location">
    <subcellularLocation>
        <location evidence="1">Membrane</location>
        <topology evidence="1">Multi-pass membrane protein</topology>
    </subcellularLocation>
</comment>
<feature type="transmembrane region" description="Helical" evidence="6">
    <location>
        <begin position="92"/>
        <end position="114"/>
    </location>
</feature>
<dbReference type="InterPro" id="IPR036259">
    <property type="entry name" value="MFS_trans_sf"/>
</dbReference>
<evidence type="ECO:0008006" key="9">
    <source>
        <dbReference type="Google" id="ProtNLM"/>
    </source>
</evidence>
<gene>
    <name evidence="7" type="ORF">SLS63_014054</name>
</gene>
<evidence type="ECO:0000256" key="5">
    <source>
        <dbReference type="ARBA" id="ARBA00023136"/>
    </source>
</evidence>
<keyword evidence="2" id="KW-0813">Transport</keyword>
<protein>
    <recommendedName>
        <fullName evidence="9">Major facilitator superfamily (MFS) profile domain-containing protein</fullName>
    </recommendedName>
</protein>
<feature type="transmembrane region" description="Helical" evidence="6">
    <location>
        <begin position="231"/>
        <end position="248"/>
    </location>
</feature>
<dbReference type="Pfam" id="PF07690">
    <property type="entry name" value="MFS_1"/>
    <property type="match status" value="1"/>
</dbReference>